<dbReference type="AlphaFoldDB" id="G0MUN3"/>
<name>G0MUN3_CAEBE</name>
<reference evidence="2" key="1">
    <citation type="submission" date="2011-07" db="EMBL/GenBank/DDBJ databases">
        <authorList>
            <consortium name="Caenorhabditis brenneri Sequencing and Analysis Consortium"/>
            <person name="Wilson R.K."/>
        </authorList>
    </citation>
    <scope>NUCLEOTIDE SEQUENCE [LARGE SCALE GENOMIC DNA]</scope>
    <source>
        <strain evidence="2">PB2801</strain>
    </source>
</reference>
<dbReference type="InterPro" id="IPR021942">
    <property type="entry name" value="DUF3557"/>
</dbReference>
<dbReference type="PANTHER" id="PTHR31379:SF3">
    <property type="entry name" value="F-BOX C PROTEIN-RELATED"/>
    <property type="match status" value="1"/>
</dbReference>
<dbReference type="Proteomes" id="UP000008068">
    <property type="component" value="Unassembled WGS sequence"/>
</dbReference>
<evidence type="ECO:0000313" key="2">
    <source>
        <dbReference type="Proteomes" id="UP000008068"/>
    </source>
</evidence>
<accession>G0MUN3</accession>
<dbReference type="Pfam" id="PF12078">
    <property type="entry name" value="DUF3557"/>
    <property type="match status" value="1"/>
</dbReference>
<dbReference type="EMBL" id="GL379812">
    <property type="protein sequence ID" value="EGT44238.1"/>
    <property type="molecule type" value="Genomic_DNA"/>
</dbReference>
<keyword evidence="2" id="KW-1185">Reference proteome</keyword>
<dbReference type="OMA" id="TIPICEE"/>
<dbReference type="PANTHER" id="PTHR31379">
    <property type="entry name" value="F-BOX C PROTEIN-RELATED-RELATED"/>
    <property type="match status" value="1"/>
</dbReference>
<gene>
    <name evidence="1" type="ORF">CAEBREN_15406</name>
</gene>
<evidence type="ECO:0000313" key="1">
    <source>
        <dbReference type="EMBL" id="EGT44238.1"/>
    </source>
</evidence>
<dbReference type="eggNOG" id="ENOG502THT8">
    <property type="taxonomic scope" value="Eukaryota"/>
</dbReference>
<dbReference type="FunCoup" id="G0MUN3">
    <property type="interactions" value="1674"/>
</dbReference>
<dbReference type="InParanoid" id="G0MUN3"/>
<proteinExistence type="predicted"/>
<evidence type="ECO:0008006" key="3">
    <source>
        <dbReference type="Google" id="ProtNLM"/>
    </source>
</evidence>
<dbReference type="OrthoDB" id="5798207at2759"/>
<protein>
    <recommendedName>
        <fullName evidence="3">DUF38 domain-containing protein</fullName>
    </recommendedName>
</protein>
<sequence length="264" mass="30646">MKVNENEWNIGGDEVEVNTSIRFRGDGYFFLHDIQKESGAAFSSLVDHYLKNNTNIQKLTVCVVPEFLKKKDPNCYRLNVKELRLEGPDVYQSILPIIKHNKLEKINFTIRANNLHLLEEPFVKSSESIMLRFPLWDPIPLNNLLLNLKHKNIQIIYFRLPIDEVEKLAVNWKETRRPLGDSFSLGVEEYTYVLDVFDRLQERLGATPSRIEKLGSKYLSHCVTIPICEESELVVFGGPKSLKWPPFEWTLRMEVMPRGSTIAK</sequence>
<organism evidence="2">
    <name type="scientific">Caenorhabditis brenneri</name>
    <name type="common">Nematode worm</name>
    <dbReference type="NCBI Taxonomy" id="135651"/>
    <lineage>
        <taxon>Eukaryota</taxon>
        <taxon>Metazoa</taxon>
        <taxon>Ecdysozoa</taxon>
        <taxon>Nematoda</taxon>
        <taxon>Chromadorea</taxon>
        <taxon>Rhabditida</taxon>
        <taxon>Rhabditina</taxon>
        <taxon>Rhabditomorpha</taxon>
        <taxon>Rhabditoidea</taxon>
        <taxon>Rhabditidae</taxon>
        <taxon>Peloderinae</taxon>
        <taxon>Caenorhabditis</taxon>
    </lineage>
</organism>
<dbReference type="HOGENOM" id="CLU_070168_0_0_1"/>